<dbReference type="InterPro" id="IPR019383">
    <property type="entry name" value="Golgin_A_7/ERF4"/>
</dbReference>
<dbReference type="AlphaFoldDB" id="A0A067CXT6"/>
<dbReference type="Proteomes" id="UP000030745">
    <property type="component" value="Unassembled WGS sequence"/>
</dbReference>
<dbReference type="RefSeq" id="XP_012197764.1">
    <property type="nucleotide sequence ID" value="XM_012342374.1"/>
</dbReference>
<feature type="domain" description="Golgin subfamily A member 7/ERF4" evidence="3">
    <location>
        <begin position="25"/>
        <end position="114"/>
    </location>
</feature>
<dbReference type="OrthoDB" id="161885at2759"/>
<gene>
    <name evidence="4" type="ORF">SPRG_19510</name>
</gene>
<evidence type="ECO:0000313" key="5">
    <source>
        <dbReference type="Proteomes" id="UP000030745"/>
    </source>
</evidence>
<evidence type="ECO:0000256" key="2">
    <source>
        <dbReference type="ARBA" id="ARBA00023136"/>
    </source>
</evidence>
<dbReference type="OMA" id="HMCISDA"/>
<name>A0A067CXT6_SAPPC</name>
<evidence type="ECO:0000313" key="4">
    <source>
        <dbReference type="EMBL" id="KDO31607.1"/>
    </source>
</evidence>
<accession>A0A067CXT6</accession>
<reference evidence="4 5" key="1">
    <citation type="journal article" date="2013" name="PLoS Genet.">
        <title>Distinctive expansion of potential virulence genes in the genome of the oomycete fish pathogen Saprolegnia parasitica.</title>
        <authorList>
            <person name="Jiang R.H."/>
            <person name="de Bruijn I."/>
            <person name="Haas B.J."/>
            <person name="Belmonte R."/>
            <person name="Lobach L."/>
            <person name="Christie J."/>
            <person name="van den Ackerveken G."/>
            <person name="Bottin A."/>
            <person name="Bulone V."/>
            <person name="Diaz-Moreno S.M."/>
            <person name="Dumas B."/>
            <person name="Fan L."/>
            <person name="Gaulin E."/>
            <person name="Govers F."/>
            <person name="Grenville-Briggs L.J."/>
            <person name="Horner N.R."/>
            <person name="Levin J.Z."/>
            <person name="Mammella M."/>
            <person name="Meijer H.J."/>
            <person name="Morris P."/>
            <person name="Nusbaum C."/>
            <person name="Oome S."/>
            <person name="Phillips A.J."/>
            <person name="van Rooyen D."/>
            <person name="Rzeszutek E."/>
            <person name="Saraiva M."/>
            <person name="Secombes C.J."/>
            <person name="Seidl M.F."/>
            <person name="Snel B."/>
            <person name="Stassen J.H."/>
            <person name="Sykes S."/>
            <person name="Tripathy S."/>
            <person name="van den Berg H."/>
            <person name="Vega-Arreguin J.C."/>
            <person name="Wawra S."/>
            <person name="Young S.K."/>
            <person name="Zeng Q."/>
            <person name="Dieguez-Uribeondo J."/>
            <person name="Russ C."/>
            <person name="Tyler B.M."/>
            <person name="van West P."/>
        </authorList>
    </citation>
    <scope>NUCLEOTIDE SEQUENCE [LARGE SCALE GENOMIC DNA]</scope>
    <source>
        <strain evidence="4 5">CBS 223.65</strain>
    </source>
</reference>
<organism evidence="4 5">
    <name type="scientific">Saprolegnia parasitica (strain CBS 223.65)</name>
    <dbReference type="NCBI Taxonomy" id="695850"/>
    <lineage>
        <taxon>Eukaryota</taxon>
        <taxon>Sar</taxon>
        <taxon>Stramenopiles</taxon>
        <taxon>Oomycota</taxon>
        <taxon>Saprolegniomycetes</taxon>
        <taxon>Saprolegniales</taxon>
        <taxon>Saprolegniaceae</taxon>
        <taxon>Saprolegnia</taxon>
    </lineage>
</organism>
<dbReference type="KEGG" id="spar:SPRG_19510"/>
<comment type="subcellular location">
    <subcellularLocation>
        <location evidence="1">Membrane</location>
    </subcellularLocation>
</comment>
<dbReference type="EMBL" id="KK583197">
    <property type="protein sequence ID" value="KDO31607.1"/>
    <property type="molecule type" value="Genomic_DNA"/>
</dbReference>
<protein>
    <recommendedName>
        <fullName evidence="3">Golgin subfamily A member 7/ERF4 domain-containing protein</fullName>
    </recommendedName>
</protein>
<proteinExistence type="predicted"/>
<sequence length="168" mass="18857">MAMAARTTVRLMPAHMRFVNGVSRAYDDEFPPELRHLVDETQFTHAINQINNTLTDYWPCLFCVCYGYACCVCTGGLSLLCPHMCISDAEQYARTLIDRINHRPCFQDVGVEWKFVKRCGRSWIEISFPNTNNYSKKGSDGGGSYQKVLIASPASSSRTTDDASPTLL</sequence>
<dbReference type="Pfam" id="PF10256">
    <property type="entry name" value="Erf4"/>
    <property type="match status" value="1"/>
</dbReference>
<keyword evidence="5" id="KW-1185">Reference proteome</keyword>
<dbReference type="VEuPathDB" id="FungiDB:SPRG_19510"/>
<dbReference type="GO" id="GO:0016020">
    <property type="term" value="C:membrane"/>
    <property type="evidence" value="ECO:0007669"/>
    <property type="project" value="UniProtKB-SubCell"/>
</dbReference>
<evidence type="ECO:0000256" key="1">
    <source>
        <dbReference type="ARBA" id="ARBA00004370"/>
    </source>
</evidence>
<keyword evidence="2" id="KW-0472">Membrane</keyword>
<dbReference type="GeneID" id="24140861"/>
<evidence type="ECO:0000259" key="3">
    <source>
        <dbReference type="Pfam" id="PF10256"/>
    </source>
</evidence>